<protein>
    <submittedName>
        <fullName evidence="1">Related to UPF0613 protein PB24D3.06c</fullName>
    </submittedName>
</protein>
<name>A0A376B314_9ASCO</name>
<sequence length="287" mass="32851">MTSHSGILHEYTFKKVAFQFDLNPNPTKILVFIGGLTDGLLTVPYVPKLAQRLKDELTWTTFQIQFTSSFNNWGISNLTNDINDIEKLIKYLREKYSPSKIVIMGHSTGSQDVIHYLLNKQTKTPVDAGIMQASVSDRSSFNINATEKGRELNEIAIKLCEEGRQDELLSYEHMKMSWNTPITAFRWNSLMNKGGQDDYFSDDLTMEELKFSEIQVPFLMVFSGSDEFIPKSVDKNKLLAKWKENSNKEFWSKHSGLIPGASHNVKEINLQDSLCSMVINFIKEFNL</sequence>
<dbReference type="Proteomes" id="UP000262825">
    <property type="component" value="Unassembled WGS sequence"/>
</dbReference>
<dbReference type="OrthoDB" id="10034502at2759"/>
<evidence type="ECO:0000313" key="1">
    <source>
        <dbReference type="EMBL" id="SSD58520.1"/>
    </source>
</evidence>
<proteinExistence type="predicted"/>
<dbReference type="InterPro" id="IPR013744">
    <property type="entry name" value="SidJ"/>
</dbReference>
<dbReference type="EMBL" id="UFAJ01000021">
    <property type="protein sequence ID" value="SSD58520.1"/>
    <property type="molecule type" value="Genomic_DNA"/>
</dbReference>
<dbReference type="Gene3D" id="3.40.50.1820">
    <property type="entry name" value="alpha/beta hydrolase"/>
    <property type="match status" value="1"/>
</dbReference>
<organism evidence="1 2">
    <name type="scientific">Saccharomycodes ludwigii</name>
    <dbReference type="NCBI Taxonomy" id="36035"/>
    <lineage>
        <taxon>Eukaryota</taxon>
        <taxon>Fungi</taxon>
        <taxon>Dikarya</taxon>
        <taxon>Ascomycota</taxon>
        <taxon>Saccharomycotina</taxon>
        <taxon>Saccharomycetes</taxon>
        <taxon>Saccharomycodales</taxon>
        <taxon>Saccharomycodaceae</taxon>
        <taxon>Saccharomycodes</taxon>
    </lineage>
</organism>
<gene>
    <name evidence="1" type="ORF">SCODWIG_00281</name>
</gene>
<dbReference type="InterPro" id="IPR029058">
    <property type="entry name" value="AB_hydrolase_fold"/>
</dbReference>
<dbReference type="PANTHER" id="PTHR31591">
    <property type="entry name" value="UPF0613 PROTEIN PB24D3.06C"/>
    <property type="match status" value="1"/>
</dbReference>
<dbReference type="VEuPathDB" id="FungiDB:SCODWIG_00281"/>
<dbReference type="AlphaFoldDB" id="A0A376B314"/>
<dbReference type="PANTHER" id="PTHR31591:SF1">
    <property type="entry name" value="UPF0613 PROTEIN PB24D3.06C"/>
    <property type="match status" value="1"/>
</dbReference>
<dbReference type="Pfam" id="PF08538">
    <property type="entry name" value="DUF1749"/>
    <property type="match status" value="1"/>
</dbReference>
<reference evidence="2" key="1">
    <citation type="submission" date="2018-06" db="EMBL/GenBank/DDBJ databases">
        <authorList>
            <person name="Guldener U."/>
        </authorList>
    </citation>
    <scope>NUCLEOTIDE SEQUENCE [LARGE SCALE GENOMIC DNA]</scope>
    <source>
        <strain evidence="2">UTAD17</strain>
    </source>
</reference>
<accession>A0A376B314</accession>
<dbReference type="SUPFAM" id="SSF53474">
    <property type="entry name" value="alpha/beta-Hydrolases"/>
    <property type="match status" value="1"/>
</dbReference>
<evidence type="ECO:0000313" key="2">
    <source>
        <dbReference type="Proteomes" id="UP000262825"/>
    </source>
</evidence>
<keyword evidence="2" id="KW-1185">Reference proteome</keyword>